<reference evidence="2" key="1">
    <citation type="journal article" date="2019" name="Int. J. Syst. Evol. Microbiol.">
        <title>The Global Catalogue of Microorganisms (GCM) 10K type strain sequencing project: providing services to taxonomists for standard genome sequencing and annotation.</title>
        <authorList>
            <consortium name="The Broad Institute Genomics Platform"/>
            <consortium name="The Broad Institute Genome Sequencing Center for Infectious Disease"/>
            <person name="Wu L."/>
            <person name="Ma J."/>
        </authorList>
    </citation>
    <scope>NUCLEOTIDE SEQUENCE [LARGE SCALE GENOMIC DNA]</scope>
    <source>
        <strain evidence="2">CGMCC 4.7241</strain>
    </source>
</reference>
<name>A0ABV7Y8X0_9ACTN</name>
<evidence type="ECO:0000313" key="1">
    <source>
        <dbReference type="EMBL" id="MFC3760613.1"/>
    </source>
</evidence>
<dbReference type="Proteomes" id="UP001595699">
    <property type="component" value="Unassembled WGS sequence"/>
</dbReference>
<keyword evidence="2" id="KW-1185">Reference proteome</keyword>
<protein>
    <submittedName>
        <fullName evidence="1">Uncharacterized protein</fullName>
    </submittedName>
</protein>
<sequence length="51" mass="5540">MRDKGNGATTLSVHRTSQGLVRYRRWPDGGVSVELVDEPATLLAWVSTANA</sequence>
<dbReference type="EMBL" id="JBHRZH010000006">
    <property type="protein sequence ID" value="MFC3760613.1"/>
    <property type="molecule type" value="Genomic_DNA"/>
</dbReference>
<evidence type="ECO:0000313" key="2">
    <source>
        <dbReference type="Proteomes" id="UP001595699"/>
    </source>
</evidence>
<accession>A0ABV7Y8X0</accession>
<dbReference type="RefSeq" id="WP_205116829.1">
    <property type="nucleotide sequence ID" value="NZ_JAFBCM010000001.1"/>
</dbReference>
<comment type="caution">
    <text evidence="1">The sequence shown here is derived from an EMBL/GenBank/DDBJ whole genome shotgun (WGS) entry which is preliminary data.</text>
</comment>
<proteinExistence type="predicted"/>
<organism evidence="1 2">
    <name type="scientific">Tenggerimyces flavus</name>
    <dbReference type="NCBI Taxonomy" id="1708749"/>
    <lineage>
        <taxon>Bacteria</taxon>
        <taxon>Bacillati</taxon>
        <taxon>Actinomycetota</taxon>
        <taxon>Actinomycetes</taxon>
        <taxon>Propionibacteriales</taxon>
        <taxon>Nocardioidaceae</taxon>
        <taxon>Tenggerimyces</taxon>
    </lineage>
</organism>
<gene>
    <name evidence="1" type="ORF">ACFOUW_07170</name>
</gene>